<sequence length="186" mass="21576">MPEPLQLDCQPRLPHWGCQWLLYPGPPAGPTRDSTRRAGTEQETYVNDLVQFLREQYDEEADAARQACWDDDASGRWTAHHREEYDGRWVIIDGMDEGVTEVRPQAADDGPVARHIARHDPARVLREVEAKRRILREHRQDSLPDGIDLEECYTCGGVNERWPCPTLRLLALPYADHPNYRQKWKP</sequence>
<proteinExistence type="predicted"/>
<dbReference type="Pfam" id="PF19730">
    <property type="entry name" value="DUF6221"/>
    <property type="match status" value="1"/>
</dbReference>
<keyword evidence="2" id="KW-1185">Reference proteome</keyword>
<protein>
    <submittedName>
        <fullName evidence="1">Uncharacterized protein</fullName>
    </submittedName>
</protein>
<reference evidence="1 2" key="1">
    <citation type="submission" date="2020-02" db="EMBL/GenBank/DDBJ databases">
        <title>Whole Genome Shotgun Sequence of Streptomyces sp. strain CWH03.</title>
        <authorList>
            <person name="Dohra H."/>
            <person name="Kodani S."/>
            <person name="Yamamura H."/>
        </authorList>
    </citation>
    <scope>NUCLEOTIDE SEQUENCE [LARGE SCALE GENOMIC DNA]</scope>
    <source>
        <strain evidence="1 2">CWH03</strain>
    </source>
</reference>
<evidence type="ECO:0000313" key="2">
    <source>
        <dbReference type="Proteomes" id="UP000484988"/>
    </source>
</evidence>
<dbReference type="EMBL" id="BLLG01000001">
    <property type="protein sequence ID" value="GFH34271.1"/>
    <property type="molecule type" value="Genomic_DNA"/>
</dbReference>
<organism evidence="1 2">
    <name type="scientific">Streptomyces pacificus</name>
    <dbReference type="NCBI Taxonomy" id="2705029"/>
    <lineage>
        <taxon>Bacteria</taxon>
        <taxon>Bacillati</taxon>
        <taxon>Actinomycetota</taxon>
        <taxon>Actinomycetes</taxon>
        <taxon>Kitasatosporales</taxon>
        <taxon>Streptomycetaceae</taxon>
        <taxon>Streptomyces</taxon>
    </lineage>
</organism>
<gene>
    <name evidence="1" type="ORF">SCWH03_04850</name>
</gene>
<accession>A0A6A0APV5</accession>
<dbReference type="Proteomes" id="UP000484988">
    <property type="component" value="Unassembled WGS sequence"/>
</dbReference>
<comment type="caution">
    <text evidence="1">The sequence shown here is derived from an EMBL/GenBank/DDBJ whole genome shotgun (WGS) entry which is preliminary data.</text>
</comment>
<dbReference type="InterPro" id="IPR046193">
    <property type="entry name" value="DUF6221"/>
</dbReference>
<dbReference type="AlphaFoldDB" id="A0A6A0APV5"/>
<evidence type="ECO:0000313" key="1">
    <source>
        <dbReference type="EMBL" id="GFH34271.1"/>
    </source>
</evidence>
<name>A0A6A0APV5_9ACTN</name>